<accession>A0A143DB47</accession>
<gene>
    <name evidence="2" type="ORF">AY555_00310</name>
</gene>
<dbReference type="OrthoDB" id="5451115at2"/>
<name>A0A143DB47_9PROT</name>
<reference evidence="2 3" key="1">
    <citation type="submission" date="2016-02" db="EMBL/GenBank/DDBJ databases">
        <title>Complete Genome of H5569, the type strain of the newly described species Haematospirillium jordaniae.</title>
        <authorList>
            <person name="Nicholson A.C."/>
            <person name="Humrighouse B.W."/>
            <person name="Loparov V."/>
            <person name="McQuiston J.R."/>
        </authorList>
    </citation>
    <scope>NUCLEOTIDE SEQUENCE [LARGE SCALE GENOMIC DNA]</scope>
    <source>
        <strain evidence="2 3">H5569</strain>
    </source>
</reference>
<dbReference type="AlphaFoldDB" id="A0A143DB47"/>
<evidence type="ECO:0000313" key="2">
    <source>
        <dbReference type="EMBL" id="AMW33866.1"/>
    </source>
</evidence>
<keyword evidence="1" id="KW-1133">Transmembrane helix</keyword>
<evidence type="ECO:0000256" key="1">
    <source>
        <dbReference type="SAM" id="Phobius"/>
    </source>
</evidence>
<keyword evidence="3" id="KW-1185">Reference proteome</keyword>
<proteinExistence type="predicted"/>
<dbReference type="SUPFAM" id="SSF53474">
    <property type="entry name" value="alpha/beta-Hydrolases"/>
    <property type="match status" value="1"/>
</dbReference>
<keyword evidence="1" id="KW-0472">Membrane</keyword>
<dbReference type="STRING" id="1549855.AY555_00310"/>
<dbReference type="GeneID" id="53315606"/>
<dbReference type="PROSITE" id="PS51257">
    <property type="entry name" value="PROKAR_LIPOPROTEIN"/>
    <property type="match status" value="1"/>
</dbReference>
<feature type="transmembrane region" description="Helical" evidence="1">
    <location>
        <begin position="21"/>
        <end position="39"/>
    </location>
</feature>
<evidence type="ECO:0000313" key="3">
    <source>
        <dbReference type="Proteomes" id="UP000076066"/>
    </source>
</evidence>
<evidence type="ECO:0008006" key="4">
    <source>
        <dbReference type="Google" id="ProtNLM"/>
    </source>
</evidence>
<organism evidence="2 3">
    <name type="scientific">Haematospirillum jordaniae</name>
    <dbReference type="NCBI Taxonomy" id="1549855"/>
    <lineage>
        <taxon>Bacteria</taxon>
        <taxon>Pseudomonadati</taxon>
        <taxon>Pseudomonadota</taxon>
        <taxon>Alphaproteobacteria</taxon>
        <taxon>Rhodospirillales</taxon>
        <taxon>Novispirillaceae</taxon>
        <taxon>Haematospirillum</taxon>
    </lineage>
</organism>
<dbReference type="EMBL" id="CP014525">
    <property type="protein sequence ID" value="AMW33866.1"/>
    <property type="molecule type" value="Genomic_DNA"/>
</dbReference>
<dbReference type="RefSeq" id="WP_066131884.1">
    <property type="nucleotide sequence ID" value="NZ_CP014525.1"/>
</dbReference>
<dbReference type="Gene3D" id="3.40.50.1820">
    <property type="entry name" value="alpha/beta hydrolase"/>
    <property type="match status" value="1"/>
</dbReference>
<keyword evidence="1" id="KW-0812">Transmembrane</keyword>
<dbReference type="KEGG" id="hjo:AY555_00310"/>
<protein>
    <recommendedName>
        <fullName evidence="4">Alpha/beta hydrolase</fullName>
    </recommendedName>
</protein>
<sequence>MTPPAKTPVSRCIRAMGLHRWLAVLVMVGLAGCGGGPLGDRLDSALATGRAQGMQPQWLDSGPFTLLAQVRIQAPGQPLRLYIEGDGFAWVTRTRPSPDPTPHRPVALWLATRDPAPNVAWLARPCQYSMLARPETACDRSYWTHARMAPTVIEAVDTAVTALRKRAGATTVELVGYSGGGGIAAILTARRSDVAALRTVAGNLDSGAFVRHHRVSSMTESVDAVTEAARTRSVPQIHFVGEHDRTVPPFLADAFVRRAGAAAVKVVVPGLDHSHGWDTAWPTLLQQPLPDVSKASP</sequence>
<dbReference type="Proteomes" id="UP000076066">
    <property type="component" value="Chromosome"/>
</dbReference>
<dbReference type="InterPro" id="IPR029058">
    <property type="entry name" value="AB_hydrolase_fold"/>
</dbReference>